<evidence type="ECO:0000256" key="15">
    <source>
        <dbReference type="ARBA" id="ARBA00047527"/>
    </source>
</evidence>
<evidence type="ECO:0000256" key="3">
    <source>
        <dbReference type="ARBA" id="ARBA00022490"/>
    </source>
</evidence>
<dbReference type="SUPFAM" id="SSF55205">
    <property type="entry name" value="EPT/RTPC-like"/>
    <property type="match status" value="1"/>
</dbReference>
<evidence type="ECO:0000256" key="2">
    <source>
        <dbReference type="ARBA" id="ARBA00004752"/>
    </source>
</evidence>
<dbReference type="InterPro" id="IPR036968">
    <property type="entry name" value="Enolpyruvate_Tfrase_sf"/>
</dbReference>
<keyword evidence="18" id="KW-1185">Reference proteome</keyword>
<dbReference type="EMBL" id="CP113864">
    <property type="protein sequence ID" value="WAM32729.1"/>
    <property type="molecule type" value="Genomic_DNA"/>
</dbReference>
<evidence type="ECO:0000256" key="6">
    <source>
        <dbReference type="ARBA" id="ARBA00022960"/>
    </source>
</evidence>
<dbReference type="PANTHER" id="PTHR43783">
    <property type="entry name" value="UDP-N-ACETYLGLUCOSAMINE 1-CARBOXYVINYLTRANSFERASE"/>
    <property type="match status" value="1"/>
</dbReference>
<evidence type="ECO:0000259" key="16">
    <source>
        <dbReference type="Pfam" id="PF00275"/>
    </source>
</evidence>
<comment type="subcellular location">
    <subcellularLocation>
        <location evidence="1">Cytoplasm</location>
    </subcellularLocation>
</comment>
<evidence type="ECO:0000256" key="12">
    <source>
        <dbReference type="ARBA" id="ARBA00039754"/>
    </source>
</evidence>
<evidence type="ECO:0000256" key="10">
    <source>
        <dbReference type="ARBA" id="ARBA00038367"/>
    </source>
</evidence>
<evidence type="ECO:0000256" key="11">
    <source>
        <dbReference type="ARBA" id="ARBA00039108"/>
    </source>
</evidence>
<sequence length="124" mass="13771">MTTHYYPGFPTDLQAPVCSVFSVAEGMTIIKETIFENRFKHVPELNKMGARIHVEKDIAIINGVEKLRGCQVFAQDLRGGAALLIAGLCAEGTTELLGVDHIDRGYERIEEKYSALGAKIRRIH</sequence>
<dbReference type="InterPro" id="IPR013792">
    <property type="entry name" value="RNA3'P_cycl/enolpyr_Trfase_a/b"/>
</dbReference>
<evidence type="ECO:0000256" key="1">
    <source>
        <dbReference type="ARBA" id="ARBA00004496"/>
    </source>
</evidence>
<name>A0ABY7BJE6_9FIRM</name>
<dbReference type="Proteomes" id="UP001164745">
    <property type="component" value="Chromosome"/>
</dbReference>
<dbReference type="InterPro" id="IPR050068">
    <property type="entry name" value="MurA_subfamily"/>
</dbReference>
<evidence type="ECO:0000256" key="5">
    <source>
        <dbReference type="ARBA" id="ARBA00022679"/>
    </source>
</evidence>
<keyword evidence="4" id="KW-0132">Cell division</keyword>
<comment type="catalytic activity">
    <reaction evidence="15">
        <text>phosphoenolpyruvate + UDP-N-acetyl-alpha-D-glucosamine = UDP-N-acetyl-3-O-(1-carboxyvinyl)-alpha-D-glucosamine + phosphate</text>
        <dbReference type="Rhea" id="RHEA:18681"/>
        <dbReference type="ChEBI" id="CHEBI:43474"/>
        <dbReference type="ChEBI" id="CHEBI:57705"/>
        <dbReference type="ChEBI" id="CHEBI:58702"/>
        <dbReference type="ChEBI" id="CHEBI:68483"/>
        <dbReference type="EC" id="2.5.1.7"/>
    </reaction>
</comment>
<feature type="domain" description="Enolpyruvate transferase" evidence="16">
    <location>
        <begin position="1"/>
        <end position="112"/>
    </location>
</feature>
<keyword evidence="3" id="KW-0963">Cytoplasm</keyword>
<comment type="pathway">
    <text evidence="2">Cell wall biogenesis; peptidoglycan biosynthesis.</text>
</comment>
<reference evidence="17" key="1">
    <citation type="submission" date="2022-12" db="EMBL/GenBank/DDBJ databases">
        <authorList>
            <person name="Bing R.G."/>
            <person name="Willard D.J."/>
            <person name="Manesh M.J.H."/>
            <person name="Laemthong T."/>
            <person name="Crosby J.R."/>
            <person name="Kelly R.M."/>
        </authorList>
    </citation>
    <scope>NUCLEOTIDE SEQUENCE</scope>
    <source>
        <strain evidence="17">DSM 8991</strain>
    </source>
</reference>
<gene>
    <name evidence="17" type="ORF">OTJ99_001925</name>
</gene>
<keyword evidence="7" id="KW-0573">Peptidoglycan synthesis</keyword>
<keyword evidence="6" id="KW-0133">Cell shape</keyword>
<protein>
    <recommendedName>
        <fullName evidence="12">UDP-N-acetylglucosamine 1-carboxyvinyltransferase</fullName>
        <ecNumber evidence="11">2.5.1.7</ecNumber>
    </recommendedName>
    <alternativeName>
        <fullName evidence="13">Enoylpyruvate transferase</fullName>
    </alternativeName>
    <alternativeName>
        <fullName evidence="14">UDP-N-acetylglucosamine enolpyruvyl transferase</fullName>
    </alternativeName>
</protein>
<evidence type="ECO:0000256" key="14">
    <source>
        <dbReference type="ARBA" id="ARBA00042842"/>
    </source>
</evidence>
<accession>A0ABY7BJE6</accession>
<evidence type="ECO:0000256" key="7">
    <source>
        <dbReference type="ARBA" id="ARBA00022984"/>
    </source>
</evidence>
<evidence type="ECO:0000256" key="8">
    <source>
        <dbReference type="ARBA" id="ARBA00023306"/>
    </source>
</evidence>
<comment type="similarity">
    <text evidence="10">Belongs to the EPSP synthase family. MurA subfamily.</text>
</comment>
<evidence type="ECO:0000313" key="17">
    <source>
        <dbReference type="EMBL" id="WAM32729.1"/>
    </source>
</evidence>
<evidence type="ECO:0000256" key="9">
    <source>
        <dbReference type="ARBA" id="ARBA00023316"/>
    </source>
</evidence>
<dbReference type="EC" id="2.5.1.7" evidence="11"/>
<dbReference type="Gene3D" id="3.65.10.10">
    <property type="entry name" value="Enolpyruvate transferase domain"/>
    <property type="match status" value="1"/>
</dbReference>
<keyword evidence="9" id="KW-0961">Cell wall biogenesis/degradation</keyword>
<evidence type="ECO:0000256" key="13">
    <source>
        <dbReference type="ARBA" id="ARBA00042443"/>
    </source>
</evidence>
<dbReference type="Pfam" id="PF00275">
    <property type="entry name" value="EPSP_synthase"/>
    <property type="match status" value="1"/>
</dbReference>
<keyword evidence="8" id="KW-0131">Cell cycle</keyword>
<dbReference type="RefSeq" id="WP_268748503.1">
    <property type="nucleotide sequence ID" value="NZ_CP113864.1"/>
</dbReference>
<keyword evidence="5" id="KW-0808">Transferase</keyword>
<dbReference type="InterPro" id="IPR001986">
    <property type="entry name" value="Enolpyruvate_Tfrase_dom"/>
</dbReference>
<proteinExistence type="inferred from homology"/>
<dbReference type="PANTHER" id="PTHR43783:SF1">
    <property type="entry name" value="UDP-N-ACETYLGLUCOSAMINE 1-CARBOXYVINYLTRANSFERASE"/>
    <property type="match status" value="1"/>
</dbReference>
<evidence type="ECO:0000256" key="4">
    <source>
        <dbReference type="ARBA" id="ARBA00022618"/>
    </source>
</evidence>
<evidence type="ECO:0000313" key="18">
    <source>
        <dbReference type="Proteomes" id="UP001164745"/>
    </source>
</evidence>
<organism evidence="17 18">
    <name type="scientific">Caldicellulosiruptor naganoensis</name>
    <dbReference type="NCBI Taxonomy" id="29324"/>
    <lineage>
        <taxon>Bacteria</taxon>
        <taxon>Bacillati</taxon>
        <taxon>Bacillota</taxon>
        <taxon>Bacillota incertae sedis</taxon>
        <taxon>Caldicellulosiruptorales</taxon>
        <taxon>Caldicellulosiruptoraceae</taxon>
        <taxon>Caldicellulosiruptor</taxon>
    </lineage>
</organism>